<dbReference type="InterPro" id="IPR006076">
    <property type="entry name" value="FAD-dep_OxRdtase"/>
</dbReference>
<evidence type="ECO:0000256" key="1">
    <source>
        <dbReference type="ARBA" id="ARBA00023002"/>
    </source>
</evidence>
<dbReference type="PANTHER" id="PTHR13847:SF287">
    <property type="entry name" value="FAD-DEPENDENT OXIDOREDUCTASE DOMAIN-CONTAINING PROTEIN 1"/>
    <property type="match status" value="1"/>
</dbReference>
<dbReference type="GO" id="GO:0005737">
    <property type="term" value="C:cytoplasm"/>
    <property type="evidence" value="ECO:0007669"/>
    <property type="project" value="TreeGrafter"/>
</dbReference>
<dbReference type="RefSeq" id="WP_036397756.1">
    <property type="nucleotide sequence ID" value="NZ_CCBB010000001.1"/>
</dbReference>
<protein>
    <submittedName>
        <fullName evidence="3">Oxidoreductase</fullName>
    </submittedName>
</protein>
<organism evidence="3 4">
    <name type="scientific">Mycolicibacterium cosmeticum</name>
    <dbReference type="NCBI Taxonomy" id="258533"/>
    <lineage>
        <taxon>Bacteria</taxon>
        <taxon>Bacillati</taxon>
        <taxon>Actinomycetota</taxon>
        <taxon>Actinomycetes</taxon>
        <taxon>Mycobacteriales</taxon>
        <taxon>Mycobacteriaceae</taxon>
        <taxon>Mycolicibacterium</taxon>
    </lineage>
</organism>
<dbReference type="Gene3D" id="3.50.50.60">
    <property type="entry name" value="FAD/NAD(P)-binding domain"/>
    <property type="match status" value="1"/>
</dbReference>
<dbReference type="Proteomes" id="UP000028870">
    <property type="component" value="Unassembled WGS sequence"/>
</dbReference>
<reference evidence="3" key="1">
    <citation type="submission" date="2014-03" db="EMBL/GenBank/DDBJ databases">
        <title>Draft Genome Sequence of Mycobacterium cosmeticum DSM 44829.</title>
        <authorList>
            <person name="Croce O."/>
            <person name="Robert C."/>
            <person name="Raoult D."/>
            <person name="Drancourt M."/>
        </authorList>
    </citation>
    <scope>NUCLEOTIDE SEQUENCE [LARGE SCALE GENOMIC DNA]</scope>
    <source>
        <strain evidence="3">DSM 44829</strain>
    </source>
</reference>
<dbReference type="AlphaFoldDB" id="W9AYP7"/>
<dbReference type="SUPFAM" id="SSF51905">
    <property type="entry name" value="FAD/NAD(P)-binding domain"/>
    <property type="match status" value="1"/>
</dbReference>
<gene>
    <name evidence="3" type="ORF">BN977_02511</name>
</gene>
<evidence type="ECO:0000313" key="3">
    <source>
        <dbReference type="EMBL" id="CDO07701.1"/>
    </source>
</evidence>
<keyword evidence="1" id="KW-0560">Oxidoreductase</keyword>
<evidence type="ECO:0000313" key="4">
    <source>
        <dbReference type="Proteomes" id="UP000028870"/>
    </source>
</evidence>
<dbReference type="InterPro" id="IPR036188">
    <property type="entry name" value="FAD/NAD-bd_sf"/>
</dbReference>
<keyword evidence="4" id="KW-1185">Reference proteome</keyword>
<dbReference type="STRING" id="258533.BN977_02511"/>
<dbReference type="PANTHER" id="PTHR13847">
    <property type="entry name" value="SARCOSINE DEHYDROGENASE-RELATED"/>
    <property type="match status" value="1"/>
</dbReference>
<comment type="caution">
    <text evidence="3">The sequence shown here is derived from an EMBL/GenBank/DDBJ whole genome shotgun (WGS) entry which is preliminary data.</text>
</comment>
<feature type="domain" description="FAD dependent oxidoreductase" evidence="2">
    <location>
        <begin position="6"/>
        <end position="355"/>
    </location>
</feature>
<dbReference type="EMBL" id="CCBB010000001">
    <property type="protein sequence ID" value="CDO07701.1"/>
    <property type="molecule type" value="Genomic_DNA"/>
</dbReference>
<dbReference type="Gene3D" id="3.30.9.10">
    <property type="entry name" value="D-Amino Acid Oxidase, subunit A, domain 2"/>
    <property type="match status" value="1"/>
</dbReference>
<dbReference type="GO" id="GO:0016491">
    <property type="term" value="F:oxidoreductase activity"/>
    <property type="evidence" value="ECO:0007669"/>
    <property type="project" value="UniProtKB-KW"/>
</dbReference>
<name>W9AYP7_MYCCO</name>
<accession>W9AYP7</accession>
<dbReference type="Pfam" id="PF01266">
    <property type="entry name" value="DAO"/>
    <property type="match status" value="1"/>
</dbReference>
<sequence>MSVSADVVIVGGGLEGAAAAWALSERAAGDILVLERNTVGSGMTGKSSGIVRCHYGVSSLAAMAAVGLEVFEKAQEIFGTDIGFRQTGYVVGVGEPNVENLRKSLAAQRAVGVQTEEIDRSDVAALWPWADLEPFAAFGWEARGGYGDAYQTAQAFSVAARAAGVRVRQGSTVTDLLLDRGRVTGVRLADGTEVAAGTVVVATGVWTRPFLARYGLDVPIEVVREQIVTIAPGLDIGKVPVFSDLVSLQYVRPELGGEILFGNSDLAHGETADPDDYLNRATDAFIDVTVDKVGTRFPGFTDAAITGSYAGCYDVTPDWNPVISTTGIDGLIVAAGFSGHGFKIAPAVGRLIADLVMDGRSSDPRIPESDFRLARFAEQDLLRSPYPYVGAGEMR</sequence>
<evidence type="ECO:0000259" key="2">
    <source>
        <dbReference type="Pfam" id="PF01266"/>
    </source>
</evidence>
<dbReference type="OrthoDB" id="9806452at2"/>
<proteinExistence type="predicted"/>
<dbReference type="eggNOG" id="COG0665">
    <property type="taxonomic scope" value="Bacteria"/>
</dbReference>
<reference evidence="3" key="2">
    <citation type="submission" date="2014-03" db="EMBL/GenBank/DDBJ databases">
        <authorList>
            <person name="Urmite Genomes"/>
        </authorList>
    </citation>
    <scope>NUCLEOTIDE SEQUENCE</scope>
    <source>
        <strain evidence="3">DSM 44829</strain>
    </source>
</reference>